<evidence type="ECO:0000313" key="5">
    <source>
        <dbReference type="EMBL" id="MBA5244558.1"/>
    </source>
</evidence>
<feature type="domain" description="Long Rib" evidence="4">
    <location>
        <begin position="679"/>
        <end position="752"/>
    </location>
</feature>
<evidence type="ECO:0000256" key="2">
    <source>
        <dbReference type="SAM" id="Phobius"/>
    </source>
</evidence>
<keyword evidence="6" id="KW-1185">Reference proteome</keyword>
<gene>
    <name evidence="5" type="ORF">H0193_07010</name>
</gene>
<organism evidence="5 6">
    <name type="scientific">Corynebacterium haemomassiliense</name>
    <dbReference type="NCBI Taxonomy" id="2754726"/>
    <lineage>
        <taxon>Bacteria</taxon>
        <taxon>Bacillati</taxon>
        <taxon>Actinomycetota</taxon>
        <taxon>Actinomycetes</taxon>
        <taxon>Mycobacteriales</taxon>
        <taxon>Corynebacteriaceae</taxon>
        <taxon>Corynebacterium</taxon>
    </lineage>
</organism>
<dbReference type="NCBIfam" id="NF038186">
    <property type="entry name" value="YPDG_rpt"/>
    <property type="match status" value="1"/>
</dbReference>
<keyword evidence="2" id="KW-1133">Transmembrane helix</keyword>
<reference evidence="5 6" key="1">
    <citation type="submission" date="2020-07" db="EMBL/GenBank/DDBJ databases">
        <title>Draft genome and description of Corynebacterium haemomassiliense strain Marseile-Q3615 sp. nov.</title>
        <authorList>
            <person name="Boxberger M."/>
            <person name="La Scola B."/>
        </authorList>
    </citation>
    <scope>NUCLEOTIDE SEQUENCE [LARGE SCALE GENOMIC DNA]</scope>
    <source>
        <strain evidence="5 6">Marseille-Q3615</strain>
    </source>
</reference>
<feature type="region of interest" description="Disordered" evidence="1">
    <location>
        <begin position="519"/>
        <end position="554"/>
    </location>
</feature>
<evidence type="ECO:0000256" key="3">
    <source>
        <dbReference type="SAM" id="SignalP"/>
    </source>
</evidence>
<protein>
    <recommendedName>
        <fullName evidence="4">Long Rib domain-containing protein</fullName>
    </recommendedName>
</protein>
<sequence>MGASRSVSGPRSLGSRRRGTTIAAAAVSLALVVSAVQAVTDTPEFAEAQVSADRASSTKVKLPDTDLPLEIRTGGWERLKLELVDPEEPVWVVIRDGDGVEISADIRKSGEDNTLWTYDILVSDSPQTLRGTIEIFDSAGNRIHDDPFPVLFITPGSDADYSPSYLPFGTFRENQIGSVVREPVPPADLDKPNPVEVVYRSLAEHSVWKYGYDALTREYLIHVPSLEDMARSYDARFEGKPVDWNRFIQAAPSDDEAVLTFRFADGSERDLRVVSSIELDRPSDNGGGWTFWAMEGDPDGDEVDTATEVLAGSNPFDSNSKPAKITPIPEQQVTTGEYLSIPVEVSNMPNGSRIEVRGLPETMSYSDLGQRIVGVVNERSEFEVTVSLVDEDGSSIFGADGFAIQTTFRILAEPLEISAPAMADWNQIHFEEGVSGYPGEKVRLRAIFYSSDKVVDEPTNIRYSYSPPVVGALGGGVFEVRVPENAVPGTTIAVPVEAIYTDESSNVAVGVVQVIARPTPTTAPSTPKPTTPAPSLARPTVSVAPDSAERYSDRYTPTFPTAYARADKTSLSVDPLATLHDQGEMFDNQPLPVGTTLKAKTPGTQIVRVPGEDGTIRQLVEYTPPADAAPGEVHEVTVEVVYPDGSVDEVLVPFEIVEKTQADETPLGYESGKAAAPNRAVKIVQTGTRDLPADVEFIAGHKNDLRGWRVSVDPHTGDLRATAPENATPLSFTTVALFADGSTKEITTIIGVAEARVDADQYQPVYREAVAKAGEQATSARHGNVGANTSFALADAAGLADVVVDKRNGTFKATVPANAVPGTRYFPVLEVRYADGSSEFITAEVVADSIARTAKPEWAELSVPVGDTTSEDTKRDVPDNTTFALKDTFEAPNWDVSIDPATGELTVRADENVRVDEEVVIPVVATFEDNSQKEVKVRAKAAKRTKPTAQTPTPPTSKVVTTTVTAPAPPAQNSGSSVGSILALVLGALALIGGAGFAAVQNQDLIRDVLRQNGINF</sequence>
<dbReference type="AlphaFoldDB" id="A0A7W2EB93"/>
<feature type="compositionally biased region" description="Low complexity" evidence="1">
    <location>
        <begin position="947"/>
        <end position="966"/>
    </location>
</feature>
<keyword evidence="3" id="KW-0732">Signal</keyword>
<evidence type="ECO:0000259" key="4">
    <source>
        <dbReference type="Pfam" id="PF18957"/>
    </source>
</evidence>
<feature type="domain" description="Long Rib" evidence="4">
    <location>
        <begin position="851"/>
        <end position="939"/>
    </location>
</feature>
<feature type="domain" description="Long Rib" evidence="4">
    <location>
        <begin position="759"/>
        <end position="845"/>
    </location>
</feature>
<evidence type="ECO:0000313" key="6">
    <source>
        <dbReference type="Proteomes" id="UP000523682"/>
    </source>
</evidence>
<feature type="chain" id="PRO_5031163380" description="Long Rib domain-containing protein" evidence="3">
    <location>
        <begin position="39"/>
        <end position="1017"/>
    </location>
</feature>
<evidence type="ECO:0000256" key="1">
    <source>
        <dbReference type="SAM" id="MobiDB-lite"/>
    </source>
</evidence>
<dbReference type="EMBL" id="JACDTZ010000001">
    <property type="protein sequence ID" value="MBA5244558.1"/>
    <property type="molecule type" value="Genomic_DNA"/>
</dbReference>
<feature type="region of interest" description="Disordered" evidence="1">
    <location>
        <begin position="940"/>
        <end position="975"/>
    </location>
</feature>
<comment type="caution">
    <text evidence="5">The sequence shown here is derived from an EMBL/GenBank/DDBJ whole genome shotgun (WGS) entry which is preliminary data.</text>
</comment>
<feature type="signal peptide" evidence="3">
    <location>
        <begin position="1"/>
        <end position="38"/>
    </location>
</feature>
<dbReference type="InterPro" id="IPR044055">
    <property type="entry name" value="RibLong"/>
</dbReference>
<dbReference type="Pfam" id="PF18957">
    <property type="entry name" value="RibLong"/>
    <property type="match status" value="4"/>
</dbReference>
<dbReference type="Proteomes" id="UP000523682">
    <property type="component" value="Unassembled WGS sequence"/>
</dbReference>
<keyword evidence="2" id="KW-0812">Transmembrane</keyword>
<dbReference type="RefSeq" id="WP_181889169.1">
    <property type="nucleotide sequence ID" value="NZ_CP170998.1"/>
</dbReference>
<feature type="transmembrane region" description="Helical" evidence="2">
    <location>
        <begin position="978"/>
        <end position="1000"/>
    </location>
</feature>
<name>A0A7W2EB93_9CORY</name>
<keyword evidence="2" id="KW-0472">Membrane</keyword>
<feature type="domain" description="Long Rib" evidence="4">
    <location>
        <begin position="553"/>
        <end position="656"/>
    </location>
</feature>
<accession>A0A7W2EB93</accession>
<proteinExistence type="predicted"/>